<keyword evidence="13" id="KW-0547">Nucleotide-binding</keyword>
<dbReference type="PATRIC" id="fig|1618561.3.peg.565"/>
<dbReference type="GO" id="GO:0050660">
    <property type="term" value="F:flavin adenine dinucleotide binding"/>
    <property type="evidence" value="ECO:0007669"/>
    <property type="project" value="InterPro"/>
</dbReference>
<protein>
    <recommendedName>
        <fullName evidence="11">tRNA-dihydrouridine synthase</fullName>
        <ecNumber evidence="11">1.3.1.-</ecNumber>
    </recommendedName>
</protein>
<feature type="domain" description="DUS-like FMN-binding" evidence="14">
    <location>
        <begin position="15"/>
        <end position="307"/>
    </location>
</feature>
<keyword evidence="2" id="KW-0820">tRNA-binding</keyword>
<feature type="binding site" evidence="13">
    <location>
        <begin position="232"/>
        <end position="233"/>
    </location>
    <ligand>
        <name>FMN</name>
        <dbReference type="ChEBI" id="CHEBI:58210"/>
    </ligand>
</feature>
<dbReference type="SUPFAM" id="SSF51395">
    <property type="entry name" value="FMN-linked oxidoreductases"/>
    <property type="match status" value="1"/>
</dbReference>
<dbReference type="PANTHER" id="PTHR45846:SF1">
    <property type="entry name" value="TRNA-DIHYDROURIDINE(47) SYNTHASE [NAD(P)(+)]-LIKE"/>
    <property type="match status" value="1"/>
</dbReference>
<keyword evidence="7" id="KW-0694">RNA-binding</keyword>
<evidence type="ECO:0000256" key="7">
    <source>
        <dbReference type="ARBA" id="ARBA00022884"/>
    </source>
</evidence>
<feature type="active site" description="Proton donor" evidence="12">
    <location>
        <position position="104"/>
    </location>
</feature>
<dbReference type="GO" id="GO:0000049">
    <property type="term" value="F:tRNA binding"/>
    <property type="evidence" value="ECO:0007669"/>
    <property type="project" value="UniProtKB-KW"/>
</dbReference>
<dbReference type="Pfam" id="PF01207">
    <property type="entry name" value="Dus"/>
    <property type="match status" value="1"/>
</dbReference>
<name>A0A0G0A907_9BACT</name>
<keyword evidence="4 11" id="KW-0288">FMN</keyword>
<dbReference type="Proteomes" id="UP000033995">
    <property type="component" value="Unassembled WGS sequence"/>
</dbReference>
<evidence type="ECO:0000256" key="2">
    <source>
        <dbReference type="ARBA" id="ARBA00022555"/>
    </source>
</evidence>
<feature type="binding site" evidence="13">
    <location>
        <position position="144"/>
    </location>
    <ligand>
        <name>FMN</name>
        <dbReference type="ChEBI" id="CHEBI:58210"/>
    </ligand>
</feature>
<comment type="caution">
    <text evidence="15">The sequence shown here is derived from an EMBL/GenBank/DDBJ whole genome shotgun (WGS) entry which is preliminary data.</text>
</comment>
<reference evidence="15 16" key="1">
    <citation type="journal article" date="2015" name="Nature">
        <title>rRNA introns, odd ribosomes, and small enigmatic genomes across a large radiation of phyla.</title>
        <authorList>
            <person name="Brown C.T."/>
            <person name="Hug L.A."/>
            <person name="Thomas B.C."/>
            <person name="Sharon I."/>
            <person name="Castelle C.J."/>
            <person name="Singh A."/>
            <person name="Wilkins M.J."/>
            <person name="Williams K.H."/>
            <person name="Banfield J.F."/>
        </authorList>
    </citation>
    <scope>NUCLEOTIDE SEQUENCE [LARGE SCALE GENOMIC DNA]</scope>
</reference>
<comment type="similarity">
    <text evidence="11">Belongs to the dus family.</text>
</comment>
<evidence type="ECO:0000256" key="8">
    <source>
        <dbReference type="ARBA" id="ARBA00023002"/>
    </source>
</evidence>
<organism evidence="15 16">
    <name type="scientific">Candidatus Woesebacteria bacterium GW2011_GWA2_33_28</name>
    <dbReference type="NCBI Taxonomy" id="1618561"/>
    <lineage>
        <taxon>Bacteria</taxon>
        <taxon>Candidatus Woeseibacteriota</taxon>
    </lineage>
</organism>
<dbReference type="EMBL" id="LBOZ01000003">
    <property type="protein sequence ID" value="KKP47771.1"/>
    <property type="molecule type" value="Genomic_DNA"/>
</dbReference>
<evidence type="ECO:0000313" key="15">
    <source>
        <dbReference type="EMBL" id="KKP47771.1"/>
    </source>
</evidence>
<keyword evidence="5 11" id="KW-0819">tRNA processing</keyword>
<evidence type="ECO:0000256" key="5">
    <source>
        <dbReference type="ARBA" id="ARBA00022694"/>
    </source>
</evidence>
<feature type="binding site" evidence="13">
    <location>
        <position position="74"/>
    </location>
    <ligand>
        <name>FMN</name>
        <dbReference type="ChEBI" id="CHEBI:58210"/>
    </ligand>
</feature>
<keyword evidence="3 11" id="KW-0285">Flavoprotein</keyword>
<comment type="function">
    <text evidence="1 11">Catalyzes the synthesis of 5,6-dihydrouridine (D), a modified base found in the D-loop of most tRNAs, via the reduction of the C5-C6 double bond in target uridines.</text>
</comment>
<keyword evidence="8 11" id="KW-0560">Oxidoreductase</keyword>
<feature type="binding site" evidence="13">
    <location>
        <position position="172"/>
    </location>
    <ligand>
        <name>FMN</name>
        <dbReference type="ChEBI" id="CHEBI:58210"/>
    </ligand>
</feature>
<dbReference type="InterPro" id="IPR035587">
    <property type="entry name" value="DUS-like_FMN-bd"/>
</dbReference>
<evidence type="ECO:0000256" key="10">
    <source>
        <dbReference type="ARBA" id="ARBA00048802"/>
    </source>
</evidence>
<evidence type="ECO:0000259" key="14">
    <source>
        <dbReference type="Pfam" id="PF01207"/>
    </source>
</evidence>
<keyword evidence="6" id="KW-0521">NADP</keyword>
<dbReference type="EC" id="1.3.1.-" evidence="11"/>
<evidence type="ECO:0000256" key="11">
    <source>
        <dbReference type="PIRNR" id="PIRNR006621"/>
    </source>
</evidence>
<evidence type="ECO:0000256" key="9">
    <source>
        <dbReference type="ARBA" id="ARBA00048205"/>
    </source>
</evidence>
<proteinExistence type="inferred from homology"/>
<evidence type="ECO:0000256" key="12">
    <source>
        <dbReference type="PIRSR" id="PIRSR006621-1"/>
    </source>
</evidence>
<dbReference type="Gene3D" id="3.20.20.70">
    <property type="entry name" value="Aldolase class I"/>
    <property type="match status" value="1"/>
</dbReference>
<sequence>MINFWQKLPKPFTALAPMENVTDYLFREIIATNLPKPDVLFTEFTNVDSLNSAGVKMALSKLKFSLRQKPIVAQIWGTNPENFFKSAKIIKDLGFDGVDINMGCPVRAVVKTGACSALINNRPLVKEIISATQKGANNLPVSVKTRIGVKEAVTNDWITFLLEQNIDALTIHGRTARQMSDVPANWEEIAKAVEIKNATSPHTVVIGNGDVKSYDQILEYHKKYKVDGVMIGRGIFSNPWVFDKNNSKTHSQQEYKEILLKHLSLLRPDQNYESIKKFFKMYINSFKGASALRFKLMATKNVSEASDLLK</sequence>
<evidence type="ECO:0000256" key="1">
    <source>
        <dbReference type="ARBA" id="ARBA00002790"/>
    </source>
</evidence>
<comment type="catalytic activity">
    <reaction evidence="10">
        <text>a 5,6-dihydrouridine in tRNA + NAD(+) = a uridine in tRNA + NADH + H(+)</text>
        <dbReference type="Rhea" id="RHEA:54452"/>
        <dbReference type="Rhea" id="RHEA-COMP:13339"/>
        <dbReference type="Rhea" id="RHEA-COMP:13887"/>
        <dbReference type="ChEBI" id="CHEBI:15378"/>
        <dbReference type="ChEBI" id="CHEBI:57540"/>
        <dbReference type="ChEBI" id="CHEBI:57945"/>
        <dbReference type="ChEBI" id="CHEBI:65315"/>
        <dbReference type="ChEBI" id="CHEBI:74443"/>
    </reaction>
</comment>
<evidence type="ECO:0000256" key="6">
    <source>
        <dbReference type="ARBA" id="ARBA00022857"/>
    </source>
</evidence>
<dbReference type="AlphaFoldDB" id="A0A0G0A907"/>
<accession>A0A0G0A907</accession>
<dbReference type="PIRSF" id="PIRSF006621">
    <property type="entry name" value="Dus"/>
    <property type="match status" value="1"/>
</dbReference>
<evidence type="ECO:0000256" key="4">
    <source>
        <dbReference type="ARBA" id="ARBA00022643"/>
    </source>
</evidence>
<comment type="catalytic activity">
    <reaction evidence="9">
        <text>a 5,6-dihydrouridine in tRNA + NADP(+) = a uridine in tRNA + NADPH + H(+)</text>
        <dbReference type="Rhea" id="RHEA:23624"/>
        <dbReference type="Rhea" id="RHEA-COMP:13339"/>
        <dbReference type="Rhea" id="RHEA-COMP:13887"/>
        <dbReference type="ChEBI" id="CHEBI:15378"/>
        <dbReference type="ChEBI" id="CHEBI:57783"/>
        <dbReference type="ChEBI" id="CHEBI:58349"/>
        <dbReference type="ChEBI" id="CHEBI:65315"/>
        <dbReference type="ChEBI" id="CHEBI:74443"/>
    </reaction>
</comment>
<dbReference type="InterPro" id="IPR001269">
    <property type="entry name" value="DUS_fam"/>
</dbReference>
<gene>
    <name evidence="15" type="ORF">UR38_C0003G0176</name>
</gene>
<evidence type="ECO:0000256" key="13">
    <source>
        <dbReference type="PIRSR" id="PIRSR006621-2"/>
    </source>
</evidence>
<dbReference type="GO" id="GO:0017150">
    <property type="term" value="F:tRNA dihydrouridine synthase activity"/>
    <property type="evidence" value="ECO:0007669"/>
    <property type="project" value="InterPro"/>
</dbReference>
<evidence type="ECO:0000256" key="3">
    <source>
        <dbReference type="ARBA" id="ARBA00022630"/>
    </source>
</evidence>
<dbReference type="InterPro" id="IPR013785">
    <property type="entry name" value="Aldolase_TIM"/>
</dbReference>
<evidence type="ECO:0000313" key="16">
    <source>
        <dbReference type="Proteomes" id="UP000033995"/>
    </source>
</evidence>
<dbReference type="Gene3D" id="1.10.1200.80">
    <property type="entry name" value="Putative flavin oxidoreducatase, domain 2"/>
    <property type="match status" value="1"/>
</dbReference>
<dbReference type="InterPro" id="IPR024036">
    <property type="entry name" value="tRNA-dHydroUridine_Synthase_C"/>
</dbReference>
<dbReference type="PANTHER" id="PTHR45846">
    <property type="entry name" value="TRNA-DIHYDROURIDINE(47) SYNTHASE [NAD(P)(+)]-LIKE"/>
    <property type="match status" value="1"/>
</dbReference>
<dbReference type="CDD" id="cd02801">
    <property type="entry name" value="DUS_like_FMN"/>
    <property type="match status" value="1"/>
</dbReference>
<comment type="cofactor">
    <cofactor evidence="11 13">
        <name>FMN</name>
        <dbReference type="ChEBI" id="CHEBI:58210"/>
    </cofactor>
</comment>